<accession>Q07JY2</accession>
<dbReference type="PRINTS" id="PR00081">
    <property type="entry name" value="GDHRDH"/>
</dbReference>
<dbReference type="PROSITE" id="PS00061">
    <property type="entry name" value="ADH_SHORT"/>
    <property type="match status" value="1"/>
</dbReference>
<protein>
    <submittedName>
        <fullName evidence="5">Short-chain dehydrogenase/reductase SDR</fullName>
    </submittedName>
</protein>
<evidence type="ECO:0000256" key="2">
    <source>
        <dbReference type="ARBA" id="ARBA00023002"/>
    </source>
</evidence>
<dbReference type="STRING" id="316055.RPE_3825"/>
<evidence type="ECO:0000313" key="5">
    <source>
        <dbReference type="EMBL" id="ABJ07752.1"/>
    </source>
</evidence>
<dbReference type="GO" id="GO:0016491">
    <property type="term" value="F:oxidoreductase activity"/>
    <property type="evidence" value="ECO:0007669"/>
    <property type="project" value="UniProtKB-KW"/>
</dbReference>
<feature type="compositionally biased region" description="Basic and acidic residues" evidence="4">
    <location>
        <begin position="141"/>
        <end position="154"/>
    </location>
</feature>
<dbReference type="HOGENOM" id="CLU_010194_42_0_5"/>
<dbReference type="PANTHER" id="PTHR43658">
    <property type="entry name" value="SHORT-CHAIN DEHYDROGENASE/REDUCTASE"/>
    <property type="match status" value="1"/>
</dbReference>
<dbReference type="InterPro" id="IPR002347">
    <property type="entry name" value="SDR_fam"/>
</dbReference>
<gene>
    <name evidence="5" type="ordered locus">RPE_3825</name>
</gene>
<dbReference type="PRINTS" id="PR00080">
    <property type="entry name" value="SDRFAMILY"/>
</dbReference>
<dbReference type="FunFam" id="3.40.50.720:FF:000215">
    <property type="entry name" value="3-hydroxyacyl-CoA dehydrogenase type-2"/>
    <property type="match status" value="1"/>
</dbReference>
<feature type="compositionally biased region" description="Polar residues" evidence="4">
    <location>
        <begin position="93"/>
        <end position="102"/>
    </location>
</feature>
<dbReference type="Gene3D" id="3.40.50.720">
    <property type="entry name" value="NAD(P)-binding Rossmann-like Domain"/>
    <property type="match status" value="1"/>
</dbReference>
<evidence type="ECO:0000256" key="4">
    <source>
        <dbReference type="SAM" id="MobiDB-lite"/>
    </source>
</evidence>
<comment type="similarity">
    <text evidence="1 3">Belongs to the short-chain dehydrogenases/reductases (SDR) family.</text>
</comment>
<keyword evidence="2" id="KW-0560">Oxidoreductase</keyword>
<name>Q07JY2_RHOP5</name>
<evidence type="ECO:0000256" key="1">
    <source>
        <dbReference type="ARBA" id="ARBA00006484"/>
    </source>
</evidence>
<feature type="compositionally biased region" description="Basic and acidic residues" evidence="4">
    <location>
        <begin position="81"/>
        <end position="91"/>
    </location>
</feature>
<dbReference type="InterPro" id="IPR036291">
    <property type="entry name" value="NAD(P)-bd_dom_sf"/>
</dbReference>
<dbReference type="PANTHER" id="PTHR43658:SF8">
    <property type="entry name" value="17-BETA-HYDROXYSTEROID DEHYDROGENASE 14-RELATED"/>
    <property type="match status" value="1"/>
</dbReference>
<dbReference type="AlphaFoldDB" id="Q07JY2"/>
<feature type="compositionally biased region" description="Basic residues" evidence="4">
    <location>
        <begin position="128"/>
        <end position="140"/>
    </location>
</feature>
<sequence>MAVRSDGRGTSRKPKHLLQIPPQSGRRYQETPKASGNDSPRKVSKKIRQETSTRNVNKKRRPGNRRSDAYQHQPAPNKSRKSTETPKEFCDLNKSNNRSALLSPTPAPDRGSAQGQNSDNKQQELGKRPRIRPQIVRRRRTGPDHRSSGGERSLRRLVNRRPVNEEEFTMQLKDVSVLITGGGSGLGAATARAMAAKGAKVAVLDMNKDNAEKVAAEIGGVACVGDVSEEAPVKEAIAKAEAANGVIRVLVNCAGIGGAVKTVGKQGAYPLDHFSRIIKVNLIGSFNCIRLVAERMQTAPPIGEERGVCINTASVAAFDGQVGQAAYSASKGGIVGMTLPVARDLASLNIRVMTIAPGLFLTPLLMGLSEEAQKSLGAQVPHPARLGDPSEYAMLAVQIVENPMLNGETIRLDGAIRMAPR</sequence>
<reference evidence="5" key="1">
    <citation type="submission" date="2006-09" db="EMBL/GenBank/DDBJ databases">
        <title>Complete sequence of Rhodopseudomonas palustris BisA53.</title>
        <authorList>
            <consortium name="US DOE Joint Genome Institute"/>
            <person name="Copeland A."/>
            <person name="Lucas S."/>
            <person name="Lapidus A."/>
            <person name="Barry K."/>
            <person name="Detter J.C."/>
            <person name="Glavina del Rio T."/>
            <person name="Hammon N."/>
            <person name="Israni S."/>
            <person name="Dalin E."/>
            <person name="Tice H."/>
            <person name="Pitluck S."/>
            <person name="Chain P."/>
            <person name="Malfatti S."/>
            <person name="Shin M."/>
            <person name="Vergez L."/>
            <person name="Schmutz J."/>
            <person name="Larimer F."/>
            <person name="Land M."/>
            <person name="Hauser L."/>
            <person name="Pelletier D.A."/>
            <person name="Kyrpides N."/>
            <person name="Kim E."/>
            <person name="Harwood C.S."/>
            <person name="Oda Y."/>
            <person name="Richardson P."/>
        </authorList>
    </citation>
    <scope>NUCLEOTIDE SEQUENCE [LARGE SCALE GENOMIC DNA]</scope>
    <source>
        <strain evidence="5">BisA53</strain>
    </source>
</reference>
<dbReference type="eggNOG" id="COG1028">
    <property type="taxonomic scope" value="Bacteria"/>
</dbReference>
<evidence type="ECO:0000256" key="3">
    <source>
        <dbReference type="RuleBase" id="RU000363"/>
    </source>
</evidence>
<proteinExistence type="inferred from homology"/>
<dbReference type="EMBL" id="CP000463">
    <property type="protein sequence ID" value="ABJ07752.1"/>
    <property type="molecule type" value="Genomic_DNA"/>
</dbReference>
<dbReference type="Pfam" id="PF00106">
    <property type="entry name" value="adh_short"/>
    <property type="match status" value="1"/>
</dbReference>
<dbReference type="SUPFAM" id="SSF51735">
    <property type="entry name" value="NAD(P)-binding Rossmann-fold domains"/>
    <property type="match status" value="1"/>
</dbReference>
<dbReference type="InterPro" id="IPR020904">
    <property type="entry name" value="Sc_DH/Rdtase_CS"/>
</dbReference>
<feature type="region of interest" description="Disordered" evidence="4">
    <location>
        <begin position="1"/>
        <end position="158"/>
    </location>
</feature>
<organism evidence="5">
    <name type="scientific">Rhodopseudomonas palustris (strain BisA53)</name>
    <dbReference type="NCBI Taxonomy" id="316055"/>
    <lineage>
        <taxon>Bacteria</taxon>
        <taxon>Pseudomonadati</taxon>
        <taxon>Pseudomonadota</taxon>
        <taxon>Alphaproteobacteria</taxon>
        <taxon>Hyphomicrobiales</taxon>
        <taxon>Nitrobacteraceae</taxon>
        <taxon>Rhodopseudomonas</taxon>
    </lineage>
</organism>
<dbReference type="KEGG" id="rpe:RPE_3825"/>